<dbReference type="Pfam" id="PF04983">
    <property type="entry name" value="RNA_pol_Rpb1_3"/>
    <property type="match status" value="1"/>
</dbReference>
<dbReference type="CDD" id="cd02733">
    <property type="entry name" value="RNAP_II_RPB1_N"/>
    <property type="match status" value="1"/>
</dbReference>
<protein>
    <recommendedName>
        <fullName evidence="14">DNA-directed RNA polymerase subunit</fullName>
        <ecNumber evidence="14">2.7.7.6</ecNumber>
    </recommendedName>
</protein>
<dbReference type="Gene3D" id="4.10.860.120">
    <property type="entry name" value="RNA polymerase II, clamp domain"/>
    <property type="match status" value="1"/>
</dbReference>
<evidence type="ECO:0000256" key="9">
    <source>
        <dbReference type="ARBA" id="ARBA00022833"/>
    </source>
</evidence>
<keyword evidence="5 14" id="KW-0808">Transferase</keyword>
<dbReference type="InterPro" id="IPR038593">
    <property type="entry name" value="RNA_pol_Rpb1_7_sf"/>
</dbReference>
<feature type="compositionally biased region" description="Low complexity" evidence="15">
    <location>
        <begin position="1649"/>
        <end position="1713"/>
    </location>
</feature>
<comment type="subcellular location">
    <subcellularLocation>
        <location evidence="1">Nucleus</location>
    </subcellularLocation>
</comment>
<dbReference type="Pfam" id="PF04992">
    <property type="entry name" value="RNA_pol_Rpb1_6"/>
    <property type="match status" value="1"/>
</dbReference>
<comment type="similarity">
    <text evidence="2 14">Belongs to the RNA polymerase beta' chain family.</text>
</comment>
<dbReference type="InterPro" id="IPR007073">
    <property type="entry name" value="RNA_pol_Rpb1_7"/>
</dbReference>
<dbReference type="InterPro" id="IPR007081">
    <property type="entry name" value="RNA_pol_Rpb1_5"/>
</dbReference>
<dbReference type="Gene3D" id="3.30.1490.180">
    <property type="entry name" value="RNA polymerase ii"/>
    <property type="match status" value="1"/>
</dbReference>
<evidence type="ECO:0000256" key="15">
    <source>
        <dbReference type="SAM" id="MobiDB-lite"/>
    </source>
</evidence>
<keyword evidence="4" id="KW-0597">Phosphoprotein</keyword>
<dbReference type="InterPro" id="IPR038120">
    <property type="entry name" value="Rpb1_funnel_sf"/>
</dbReference>
<keyword evidence="11" id="KW-0238">DNA-binding</keyword>
<evidence type="ECO:0000256" key="4">
    <source>
        <dbReference type="ARBA" id="ARBA00022553"/>
    </source>
</evidence>
<dbReference type="Pfam" id="PF00623">
    <property type="entry name" value="RNA_pol_Rpb1_2"/>
    <property type="match status" value="1"/>
</dbReference>
<dbReference type="Pfam" id="PF04990">
    <property type="entry name" value="RNA_pol_Rpb1_7"/>
    <property type="match status" value="1"/>
</dbReference>
<keyword evidence="8" id="KW-0677">Repeat</keyword>
<dbReference type="FunFam" id="2.40.40.20:FF:000019">
    <property type="entry name" value="DNA-directed RNA polymerase II subunit RPB1"/>
    <property type="match status" value="1"/>
</dbReference>
<dbReference type="NCBIfam" id="NF006336">
    <property type="entry name" value="PRK08566.1"/>
    <property type="match status" value="1"/>
</dbReference>
<dbReference type="Gene3D" id="1.10.150.390">
    <property type="match status" value="1"/>
</dbReference>
<evidence type="ECO:0000256" key="10">
    <source>
        <dbReference type="ARBA" id="ARBA00022842"/>
    </source>
</evidence>
<dbReference type="InterPro" id="IPR007083">
    <property type="entry name" value="RNA_pol_Rpb1_4"/>
</dbReference>
<dbReference type="PANTHER" id="PTHR19376:SF37">
    <property type="entry name" value="DNA-DIRECTED RNA POLYMERASE II SUBUNIT RPB1"/>
    <property type="match status" value="1"/>
</dbReference>
<dbReference type="EC" id="2.7.7.6" evidence="14"/>
<dbReference type="SUPFAM" id="SSF64484">
    <property type="entry name" value="beta and beta-prime subunits of DNA dependent RNA-polymerase"/>
    <property type="match status" value="1"/>
</dbReference>
<keyword evidence="12 14" id="KW-0804">Transcription</keyword>
<dbReference type="GO" id="GO:0006366">
    <property type="term" value="P:transcription by RNA polymerase II"/>
    <property type="evidence" value="ECO:0007669"/>
    <property type="project" value="InterPro"/>
</dbReference>
<keyword evidence="13" id="KW-0539">Nucleus</keyword>
<dbReference type="InterPro" id="IPR007075">
    <property type="entry name" value="RNA_pol_Rpb1_6"/>
</dbReference>
<keyword evidence="9" id="KW-0862">Zinc</keyword>
<reference evidence="17" key="1">
    <citation type="submission" date="2021-01" db="EMBL/GenBank/DDBJ databases">
        <authorList>
            <person name="Corre E."/>
            <person name="Pelletier E."/>
            <person name="Niang G."/>
            <person name="Scheremetjew M."/>
            <person name="Finn R."/>
            <person name="Kale V."/>
            <person name="Holt S."/>
            <person name="Cochrane G."/>
            <person name="Meng A."/>
            <person name="Brown T."/>
            <person name="Cohen L."/>
        </authorList>
    </citation>
    <scope>NUCLEOTIDE SEQUENCE</scope>
    <source>
        <strain evidence="17">CCMP2078</strain>
    </source>
</reference>
<dbReference type="EMBL" id="HBEA01015548">
    <property type="protein sequence ID" value="CAD8262354.1"/>
    <property type="molecule type" value="Transcribed_RNA"/>
</dbReference>
<keyword evidence="6 14" id="KW-0548">Nucleotidyltransferase</keyword>
<dbReference type="GO" id="GO:0003677">
    <property type="term" value="F:DNA binding"/>
    <property type="evidence" value="ECO:0007669"/>
    <property type="project" value="UniProtKB-KW"/>
</dbReference>
<dbReference type="GO" id="GO:0005665">
    <property type="term" value="C:RNA polymerase II, core complex"/>
    <property type="evidence" value="ECO:0007669"/>
    <property type="project" value="TreeGrafter"/>
</dbReference>
<dbReference type="FunFam" id="1.10.274.100:FF:000001">
    <property type="entry name" value="DNA-directed RNA polymerase subunit"/>
    <property type="match status" value="1"/>
</dbReference>
<keyword evidence="7" id="KW-0479">Metal-binding</keyword>
<evidence type="ECO:0000256" key="5">
    <source>
        <dbReference type="ARBA" id="ARBA00022679"/>
    </source>
</evidence>
<feature type="compositionally biased region" description="Low complexity" evidence="15">
    <location>
        <begin position="1597"/>
        <end position="1639"/>
    </location>
</feature>
<evidence type="ECO:0000256" key="14">
    <source>
        <dbReference type="RuleBase" id="RU004279"/>
    </source>
</evidence>
<dbReference type="InterPro" id="IPR044893">
    <property type="entry name" value="RNA_pol_Rpb1_clamp_domain"/>
</dbReference>
<dbReference type="FunFam" id="1.10.132.30:FF:000001">
    <property type="entry name" value="DNA-directed RNA polymerase subunit"/>
    <property type="match status" value="1"/>
</dbReference>
<dbReference type="Pfam" id="PF05000">
    <property type="entry name" value="RNA_pol_Rpb1_4"/>
    <property type="match status" value="1"/>
</dbReference>
<dbReference type="InterPro" id="IPR045867">
    <property type="entry name" value="DNA-dir_RpoC_beta_prime"/>
</dbReference>
<organism evidence="17">
    <name type="scientific">Pinguiococcus pyrenoidosus</name>
    <dbReference type="NCBI Taxonomy" id="172671"/>
    <lineage>
        <taxon>Eukaryota</taxon>
        <taxon>Sar</taxon>
        <taxon>Stramenopiles</taxon>
        <taxon>Ochrophyta</taxon>
        <taxon>Pinguiophyceae</taxon>
        <taxon>Pinguiochrysidales</taxon>
        <taxon>Pinguiochrysidaceae</taxon>
        <taxon>Pinguiococcus</taxon>
    </lineage>
</organism>
<accession>A0A7R9UF60</accession>
<dbReference type="InterPro" id="IPR007080">
    <property type="entry name" value="RNA_pol_Rpb1_1"/>
</dbReference>
<dbReference type="Gene3D" id="2.40.40.20">
    <property type="match status" value="1"/>
</dbReference>
<dbReference type="Pfam" id="PF04997">
    <property type="entry name" value="RNA_pol_Rpb1_1"/>
    <property type="match status" value="1"/>
</dbReference>
<evidence type="ECO:0000256" key="3">
    <source>
        <dbReference type="ARBA" id="ARBA00022478"/>
    </source>
</evidence>
<dbReference type="Gene3D" id="1.10.132.30">
    <property type="match status" value="1"/>
</dbReference>
<comment type="catalytic activity">
    <reaction evidence="14">
        <text>RNA(n) + a ribonucleoside 5'-triphosphate = RNA(n+1) + diphosphate</text>
        <dbReference type="Rhea" id="RHEA:21248"/>
        <dbReference type="Rhea" id="RHEA-COMP:14527"/>
        <dbReference type="Rhea" id="RHEA-COMP:17342"/>
        <dbReference type="ChEBI" id="CHEBI:33019"/>
        <dbReference type="ChEBI" id="CHEBI:61557"/>
        <dbReference type="ChEBI" id="CHEBI:140395"/>
        <dbReference type="EC" id="2.7.7.6"/>
    </reaction>
</comment>
<dbReference type="CDD" id="cd02584">
    <property type="entry name" value="RNAP_II_Rpb1_C"/>
    <property type="match status" value="1"/>
</dbReference>
<dbReference type="Pfam" id="PF04998">
    <property type="entry name" value="RNA_pol_Rpb1_5"/>
    <property type="match status" value="1"/>
</dbReference>
<dbReference type="PANTHER" id="PTHR19376">
    <property type="entry name" value="DNA-DIRECTED RNA POLYMERASE"/>
    <property type="match status" value="1"/>
</dbReference>
<keyword evidence="3 14" id="KW-0240">DNA-directed RNA polymerase</keyword>
<evidence type="ECO:0000256" key="12">
    <source>
        <dbReference type="ARBA" id="ARBA00023163"/>
    </source>
</evidence>
<dbReference type="PROSITE" id="PS00115">
    <property type="entry name" value="RNA_POL_II_REPEAT"/>
    <property type="match status" value="3"/>
</dbReference>
<evidence type="ECO:0000256" key="7">
    <source>
        <dbReference type="ARBA" id="ARBA00022723"/>
    </source>
</evidence>
<gene>
    <name evidence="17" type="ORF">PPYR1160_LOCUS11856</name>
</gene>
<feature type="region of interest" description="Disordered" evidence="15">
    <location>
        <begin position="1597"/>
        <end position="1721"/>
    </location>
</feature>
<name>A0A7R9UF60_9STRA</name>
<proteinExistence type="inferred from homology"/>
<dbReference type="Gene3D" id="3.30.1360.140">
    <property type="match status" value="1"/>
</dbReference>
<evidence type="ECO:0000256" key="6">
    <source>
        <dbReference type="ARBA" id="ARBA00022695"/>
    </source>
</evidence>
<dbReference type="SMART" id="SM00663">
    <property type="entry name" value="RPOLA_N"/>
    <property type="match status" value="1"/>
</dbReference>
<dbReference type="InterPro" id="IPR042102">
    <property type="entry name" value="RNA_pol_Rpb1_3_sf"/>
</dbReference>
<dbReference type="Pfam" id="PF05001">
    <property type="entry name" value="RNA_pol_Rpb1_R"/>
    <property type="match status" value="7"/>
</dbReference>
<evidence type="ECO:0000256" key="13">
    <source>
        <dbReference type="ARBA" id="ARBA00023242"/>
    </source>
</evidence>
<evidence type="ECO:0000256" key="2">
    <source>
        <dbReference type="ARBA" id="ARBA00006460"/>
    </source>
</evidence>
<evidence type="ECO:0000256" key="11">
    <source>
        <dbReference type="ARBA" id="ARBA00023125"/>
    </source>
</evidence>
<dbReference type="InterPro" id="IPR006592">
    <property type="entry name" value="RNA_pol_N"/>
</dbReference>
<comment type="function">
    <text evidence="14">DNA-dependent RNA polymerase catalyzes the transcription of DNA into RNA using the four ribonucleoside triphosphates as substrates.</text>
</comment>
<dbReference type="InterPro" id="IPR000684">
    <property type="entry name" value="RNA_pol_II_repeat_euk"/>
</dbReference>
<dbReference type="GO" id="GO:0046872">
    <property type="term" value="F:metal ion binding"/>
    <property type="evidence" value="ECO:0007669"/>
    <property type="project" value="UniProtKB-KW"/>
</dbReference>
<dbReference type="Gene3D" id="6.20.50.80">
    <property type="match status" value="1"/>
</dbReference>
<dbReference type="GO" id="GO:0003899">
    <property type="term" value="F:DNA-directed RNA polymerase activity"/>
    <property type="evidence" value="ECO:0007669"/>
    <property type="project" value="UniProtKB-EC"/>
</dbReference>
<evidence type="ECO:0000256" key="8">
    <source>
        <dbReference type="ARBA" id="ARBA00022737"/>
    </source>
</evidence>
<dbReference type="Gene3D" id="1.10.274.100">
    <property type="entry name" value="RNA polymerase Rpb1, domain 3"/>
    <property type="match status" value="1"/>
</dbReference>
<evidence type="ECO:0000259" key="16">
    <source>
        <dbReference type="SMART" id="SM00663"/>
    </source>
</evidence>
<feature type="domain" description="RNA polymerase N-terminal" evidence="16">
    <location>
        <begin position="234"/>
        <end position="538"/>
    </location>
</feature>
<evidence type="ECO:0000313" key="17">
    <source>
        <dbReference type="EMBL" id="CAD8262354.1"/>
    </source>
</evidence>
<keyword evidence="10" id="KW-0460">Magnesium</keyword>
<dbReference type="Gene3D" id="6.10.250.2940">
    <property type="match status" value="1"/>
</dbReference>
<evidence type="ECO:0000256" key="1">
    <source>
        <dbReference type="ARBA" id="ARBA00004123"/>
    </source>
</evidence>
<dbReference type="InterPro" id="IPR007066">
    <property type="entry name" value="RNA_pol_Rpb1_3"/>
</dbReference>
<sequence>MEKARQRAKPVRWLQFNVLNPDEIMALSVTRATNLEINGMSVHVADGITQVALYENNERKYGGVNDPRMGTTNVFDVCKQCFNSYSSNGIDDCPGHFGHIKLAKPVYHVGYMEYVLKTLRCVCFACSALLVEDRKDTLFTIAQRASGRRRLERMHRLCMKARTCSVCGQKQPRFLKQGKLKILVDWEGDAGSDVVGGGEQNAVLKPVKVYELFSKMSDDDCAALGYDPKFVRPEWMIITVLPVAPPHVRPSVGMEEGVCEDDLTHSYVEVVKTNNTLNRMMLDSTEVEYAEVEEVLQNRICQIFDNEIPGIPQATQRRSGRPLKAIRARLKGKEGRIRQNLMGKRVDFSARTVITADPNLGIEQVGVPRSIARTLTFPEKVTHFNIDRLQKLVDNGPQEHPGACFIIQDDANETRKNLFYVGSEKDTRLSVGWTVERHIQDGDVIVFNRQPSLHKMSIMSHRVKVLDWSTFRLNLTCTSPYNADFDGDEMNLHVPQCLTAKAELEELMLTPKLVVSPQSNKPVMGIVQDSLLATQRMTKRDSFIDRPLLFNIIMWLEDWDGVIPTPAVLKPQPLWTGKQVFSLFCPDVSYEGRSRTHSKSAQFNSLDSEVVVRDGQLLCGIMDKKSMGTAANGLVHTTWLERGPDEARKFLNETQKIVNYWILNNSFSIGVKDTVGDADTIQRITETMMDAKQKVKIQVQKGQRGDLKGQPGKTMMESFEMGVNKVLNGAGNSAGKRAEQSLTETNSVKAMVSAGSKGSSSNISQIIACVGQQNVAGQRIPYGFIQRTLPHFSKDDLGPESRGFVENSYLRGLSPQEFFFHAMGGRVGLIDTAVKTASTGYLQRRLVKSMESLSTKYDGTMRTDQGAVVQFLYGEDGMDGTYVEKQKMHLLTMNRRKFEKTYKIDLKDESELLEYLDDDVAREAMNSSALQMELSNELRQLKDDQRLLRETVSSRSANAYNPDSFDDLVHIPVNLARLIKGVQRKLKVDPKKPTSLRPAVVIQLVQEICDELVVIRGDDDISREAQYNATMLFKIFVRSTLACKRVLKEYRLSEGALRTLVGEIPKQFYRSQVAPGEMVGILAAQSIGEPATQMTLNTFHHAGNSAKDVTLGVPRMEELINVSKNIKTPSLTIFMDDAKLDRAVAIATQSDANATRETVADKFRAGLEYTLLRDVVAQTMIVYDPDPRATVIPEDQPVLDLILDDWMNDETVDVHHFRPWVLRIQLNKTKLRVRHIDDEVTFVEDKVRNLYGADVLDVHAGHINGDINQDVVIRVRMIEELMDGEGSTAEELKTMRDLEKGLLDKVELCGIKGLKKIFTESSNKMVWDDELGFQTSTEIVMMTDGTNLYEVLRQDNLVDPTRVFSNDVVEVYACLGIEAARMALYHELFAVLSFDDGYVNYRHMSCLVDTMTFWGELRAINRHGINGGGNGPMLRASFEQTFDCLMESSAFGDTDRLVGITSNIMMGHLAKAGTGEVALMLDETILENAIEQTYSDALDNVVGAADMATPYQQTPNYSLTPSVGQTPLASGQTPYGLGGASPYATGISPAPFSPMMTPAAAASPLLLGGTSPAPGYSAASPSLTGASPAYGAASPAYSPTSPAYSPTSPAGYGAASPSYSPTSPAYSPTSPSYSPTSPAHGPGGKGQIAYSPNSPAYSPTSPAYSPTSPAYSPTSPAYSPTSPAYSPTSPAYSPTSPAYSPTSPAYSPSDGNGNADGSGNA</sequence>
<dbReference type="InterPro" id="IPR000722">
    <property type="entry name" value="RNA_pol_asu"/>
</dbReference>